<dbReference type="PANTHER" id="PTHR32243:SF18">
    <property type="entry name" value="INNER MEMBRANE ABC TRANSPORTER PERMEASE PROTEIN YCJP"/>
    <property type="match status" value="1"/>
</dbReference>
<dbReference type="Gene3D" id="1.10.3720.10">
    <property type="entry name" value="MetI-like"/>
    <property type="match status" value="1"/>
</dbReference>
<accession>A0A255XR53</accession>
<comment type="subcellular location">
    <subcellularLocation>
        <location evidence="1 7">Cell membrane</location>
        <topology evidence="1 7">Multi-pass membrane protein</topology>
    </subcellularLocation>
</comment>
<evidence type="ECO:0000256" key="6">
    <source>
        <dbReference type="ARBA" id="ARBA00023136"/>
    </source>
</evidence>
<dbReference type="InterPro" id="IPR050901">
    <property type="entry name" value="BP-dep_ABC_trans_perm"/>
</dbReference>
<dbReference type="InterPro" id="IPR000515">
    <property type="entry name" value="MetI-like"/>
</dbReference>
<dbReference type="SUPFAM" id="SSF161098">
    <property type="entry name" value="MetI-like"/>
    <property type="match status" value="1"/>
</dbReference>
<reference evidence="9 10" key="1">
    <citation type="submission" date="2017-07" db="EMBL/GenBank/DDBJ databases">
        <title>Elstera cyanobacteriorum sp. nov., a novel bacterium isolated from cyanobacterial aggregates in a eutrophic lake.</title>
        <authorList>
            <person name="Cai H."/>
        </authorList>
    </citation>
    <scope>NUCLEOTIDE SEQUENCE [LARGE SCALE GENOMIC DNA]</scope>
    <source>
        <strain evidence="9 10">TH019</strain>
    </source>
</reference>
<sequence length="284" mass="30647">MTAVSTTSGTSFLTGRPLRLAVGGILILNGLFPALWILFTSLKGEPELLRKPITWLPQAPTLENYLRAFTDQPLLLFLFNSFMVALLSTIATLFVSTLAAYALARLNLRFRDLILSAIIAVSTFPLVTLLVPLFEIMRALGLLNTWAALILPYIVLSLPVCTLILVSFFEGIPRDLENAAMVDGCTRLGALFKVVVPLSAPGVFTAGILAFVNAWDEFLLALSFNSNPALRTLPVGITLYQGEFAFPWPVISAALIVGIVPVAVLIVIFQERVVSGLTSGGIKG</sequence>
<evidence type="ECO:0000256" key="3">
    <source>
        <dbReference type="ARBA" id="ARBA00022475"/>
    </source>
</evidence>
<feature type="transmembrane region" description="Helical" evidence="7">
    <location>
        <begin position="248"/>
        <end position="269"/>
    </location>
</feature>
<evidence type="ECO:0000259" key="8">
    <source>
        <dbReference type="PROSITE" id="PS50928"/>
    </source>
</evidence>
<dbReference type="InterPro" id="IPR035906">
    <property type="entry name" value="MetI-like_sf"/>
</dbReference>
<dbReference type="Pfam" id="PF00528">
    <property type="entry name" value="BPD_transp_1"/>
    <property type="match status" value="1"/>
</dbReference>
<comment type="caution">
    <text evidence="9">The sequence shown here is derived from an EMBL/GenBank/DDBJ whole genome shotgun (WGS) entry which is preliminary data.</text>
</comment>
<evidence type="ECO:0000256" key="1">
    <source>
        <dbReference type="ARBA" id="ARBA00004651"/>
    </source>
</evidence>
<evidence type="ECO:0000256" key="5">
    <source>
        <dbReference type="ARBA" id="ARBA00022989"/>
    </source>
</evidence>
<proteinExistence type="inferred from homology"/>
<keyword evidence="3" id="KW-1003">Cell membrane</keyword>
<keyword evidence="6 7" id="KW-0472">Membrane</keyword>
<dbReference type="PANTHER" id="PTHR32243">
    <property type="entry name" value="MALTOSE TRANSPORT SYSTEM PERMEASE-RELATED"/>
    <property type="match status" value="1"/>
</dbReference>
<feature type="domain" description="ABC transmembrane type-1" evidence="8">
    <location>
        <begin position="78"/>
        <end position="269"/>
    </location>
</feature>
<feature type="transmembrane region" description="Helical" evidence="7">
    <location>
        <begin position="146"/>
        <end position="169"/>
    </location>
</feature>
<dbReference type="CDD" id="cd06261">
    <property type="entry name" value="TM_PBP2"/>
    <property type="match status" value="1"/>
</dbReference>
<evidence type="ECO:0000256" key="7">
    <source>
        <dbReference type="RuleBase" id="RU363032"/>
    </source>
</evidence>
<feature type="transmembrane region" description="Helical" evidence="7">
    <location>
        <begin position="20"/>
        <end position="39"/>
    </location>
</feature>
<evidence type="ECO:0000313" key="9">
    <source>
        <dbReference type="EMBL" id="OYQ19361.1"/>
    </source>
</evidence>
<comment type="similarity">
    <text evidence="7">Belongs to the binding-protein-dependent transport system permease family.</text>
</comment>
<name>A0A255XR53_9PROT</name>
<evidence type="ECO:0000256" key="4">
    <source>
        <dbReference type="ARBA" id="ARBA00022692"/>
    </source>
</evidence>
<evidence type="ECO:0000313" key="10">
    <source>
        <dbReference type="Proteomes" id="UP000216361"/>
    </source>
</evidence>
<organism evidence="9 10">
    <name type="scientific">Elstera cyanobacteriorum</name>
    <dbReference type="NCBI Taxonomy" id="2022747"/>
    <lineage>
        <taxon>Bacteria</taxon>
        <taxon>Pseudomonadati</taxon>
        <taxon>Pseudomonadota</taxon>
        <taxon>Alphaproteobacteria</taxon>
        <taxon>Rhodospirillales</taxon>
        <taxon>Rhodospirillaceae</taxon>
        <taxon>Elstera</taxon>
    </lineage>
</organism>
<protein>
    <submittedName>
        <fullName evidence="9">Sugar ABC transporter permease</fullName>
    </submittedName>
</protein>
<dbReference type="GO" id="GO:0055085">
    <property type="term" value="P:transmembrane transport"/>
    <property type="evidence" value="ECO:0007669"/>
    <property type="project" value="InterPro"/>
</dbReference>
<keyword evidence="2 7" id="KW-0813">Transport</keyword>
<feature type="transmembrane region" description="Helical" evidence="7">
    <location>
        <begin position="74"/>
        <end position="101"/>
    </location>
</feature>
<keyword evidence="10" id="KW-1185">Reference proteome</keyword>
<dbReference type="EMBL" id="NOXS01000031">
    <property type="protein sequence ID" value="OYQ19361.1"/>
    <property type="molecule type" value="Genomic_DNA"/>
</dbReference>
<dbReference type="GO" id="GO:0005886">
    <property type="term" value="C:plasma membrane"/>
    <property type="evidence" value="ECO:0007669"/>
    <property type="project" value="UniProtKB-SubCell"/>
</dbReference>
<keyword evidence="5 7" id="KW-1133">Transmembrane helix</keyword>
<evidence type="ECO:0000256" key="2">
    <source>
        <dbReference type="ARBA" id="ARBA00022448"/>
    </source>
</evidence>
<dbReference type="OrthoDB" id="9790107at2"/>
<dbReference type="AlphaFoldDB" id="A0A255XR53"/>
<dbReference type="RefSeq" id="WP_094408466.1">
    <property type="nucleotide sequence ID" value="NZ_BMJZ01000004.1"/>
</dbReference>
<dbReference type="Proteomes" id="UP000216361">
    <property type="component" value="Unassembled WGS sequence"/>
</dbReference>
<feature type="transmembrane region" description="Helical" evidence="7">
    <location>
        <begin position="113"/>
        <end position="134"/>
    </location>
</feature>
<gene>
    <name evidence="9" type="ORF">CHR90_08000</name>
</gene>
<keyword evidence="4 7" id="KW-0812">Transmembrane</keyword>
<feature type="transmembrane region" description="Helical" evidence="7">
    <location>
        <begin position="190"/>
        <end position="215"/>
    </location>
</feature>
<dbReference type="PROSITE" id="PS50928">
    <property type="entry name" value="ABC_TM1"/>
    <property type="match status" value="1"/>
</dbReference>